<feature type="region of interest" description="Disordered" evidence="1">
    <location>
        <begin position="156"/>
        <end position="249"/>
    </location>
</feature>
<feature type="compositionally biased region" description="Acidic residues" evidence="1">
    <location>
        <begin position="106"/>
        <end position="116"/>
    </location>
</feature>
<dbReference type="RefSeq" id="WP_378056284.1">
    <property type="nucleotide sequence ID" value="NZ_JBHSIS010000006.1"/>
</dbReference>
<protein>
    <submittedName>
        <fullName evidence="3">Uncharacterized protein</fullName>
    </submittedName>
</protein>
<evidence type="ECO:0000313" key="4">
    <source>
        <dbReference type="Proteomes" id="UP001595859"/>
    </source>
</evidence>
<dbReference type="EMBL" id="JBHSIS010000006">
    <property type="protein sequence ID" value="MFC4854338.1"/>
    <property type="molecule type" value="Genomic_DNA"/>
</dbReference>
<evidence type="ECO:0000313" key="3">
    <source>
        <dbReference type="EMBL" id="MFC4854338.1"/>
    </source>
</evidence>
<sequence>MSREADEGIMSDKDEDADRMRISQVLAGALAAVTAALIGSTMGVAGTIAGAGVASVVSTVGGALYLRSIERTSNSVRTVRAKVVGRSGGSTVLVADPGTAPPVAGEEVEATPDEEPGDRPQGERGKRRWPMLVVGSLAVFALGMLAVTGIEWLRGEPLSGGTGTTFGSVVLPHRDDDTQRQEQPADPATSTTAPTAPAPGSAPPGPTTTGPATTTTTPPSEPSTTTTTTPPVTTTTEVEAPGGSAIPPN</sequence>
<keyword evidence="4" id="KW-1185">Reference proteome</keyword>
<gene>
    <name evidence="3" type="ORF">ACFPCV_12560</name>
</gene>
<organism evidence="3 4">
    <name type="scientific">Actinophytocola glycyrrhizae</name>
    <dbReference type="NCBI Taxonomy" id="2044873"/>
    <lineage>
        <taxon>Bacteria</taxon>
        <taxon>Bacillati</taxon>
        <taxon>Actinomycetota</taxon>
        <taxon>Actinomycetes</taxon>
        <taxon>Pseudonocardiales</taxon>
        <taxon>Pseudonocardiaceae</taxon>
    </lineage>
</organism>
<accession>A0ABV9S089</accession>
<feature type="transmembrane region" description="Helical" evidence="2">
    <location>
        <begin position="21"/>
        <end position="38"/>
    </location>
</feature>
<feature type="transmembrane region" description="Helical" evidence="2">
    <location>
        <begin position="44"/>
        <end position="66"/>
    </location>
</feature>
<comment type="caution">
    <text evidence="3">The sequence shown here is derived from an EMBL/GenBank/DDBJ whole genome shotgun (WGS) entry which is preliminary data.</text>
</comment>
<reference evidence="4" key="1">
    <citation type="journal article" date="2019" name="Int. J. Syst. Evol. Microbiol.">
        <title>The Global Catalogue of Microorganisms (GCM) 10K type strain sequencing project: providing services to taxonomists for standard genome sequencing and annotation.</title>
        <authorList>
            <consortium name="The Broad Institute Genomics Platform"/>
            <consortium name="The Broad Institute Genome Sequencing Center for Infectious Disease"/>
            <person name="Wu L."/>
            <person name="Ma J."/>
        </authorList>
    </citation>
    <scope>NUCLEOTIDE SEQUENCE [LARGE SCALE GENOMIC DNA]</scope>
    <source>
        <strain evidence="4">ZS-22-S1</strain>
    </source>
</reference>
<feature type="compositionally biased region" description="Low complexity" evidence="1">
    <location>
        <begin position="207"/>
        <end position="242"/>
    </location>
</feature>
<feature type="compositionally biased region" description="Pro residues" evidence="1">
    <location>
        <begin position="196"/>
        <end position="206"/>
    </location>
</feature>
<keyword evidence="2" id="KW-1133">Transmembrane helix</keyword>
<keyword evidence="2" id="KW-0472">Membrane</keyword>
<dbReference type="Proteomes" id="UP001595859">
    <property type="component" value="Unassembled WGS sequence"/>
</dbReference>
<feature type="region of interest" description="Disordered" evidence="1">
    <location>
        <begin position="96"/>
        <end position="127"/>
    </location>
</feature>
<feature type="transmembrane region" description="Helical" evidence="2">
    <location>
        <begin position="129"/>
        <end position="150"/>
    </location>
</feature>
<keyword evidence="2" id="KW-0812">Transmembrane</keyword>
<evidence type="ECO:0000256" key="1">
    <source>
        <dbReference type="SAM" id="MobiDB-lite"/>
    </source>
</evidence>
<proteinExistence type="predicted"/>
<name>A0ABV9S089_9PSEU</name>
<evidence type="ECO:0000256" key="2">
    <source>
        <dbReference type="SAM" id="Phobius"/>
    </source>
</evidence>